<evidence type="ECO:0000256" key="1">
    <source>
        <dbReference type="SAM" id="MobiDB-lite"/>
    </source>
</evidence>
<evidence type="ECO:0000313" key="2">
    <source>
        <dbReference type="EMBL" id="MPC66365.1"/>
    </source>
</evidence>
<comment type="caution">
    <text evidence="2">The sequence shown here is derived from an EMBL/GenBank/DDBJ whole genome shotgun (WGS) entry which is preliminary data.</text>
</comment>
<dbReference type="EMBL" id="VSRR010024658">
    <property type="protein sequence ID" value="MPC66365.1"/>
    <property type="molecule type" value="Genomic_DNA"/>
</dbReference>
<dbReference type="AlphaFoldDB" id="A0A5B7H9N0"/>
<dbReference type="Proteomes" id="UP000324222">
    <property type="component" value="Unassembled WGS sequence"/>
</dbReference>
<feature type="compositionally biased region" description="Basic and acidic residues" evidence="1">
    <location>
        <begin position="43"/>
        <end position="54"/>
    </location>
</feature>
<gene>
    <name evidence="2" type="ORF">E2C01_060512</name>
</gene>
<organism evidence="2 3">
    <name type="scientific">Portunus trituberculatus</name>
    <name type="common">Swimming crab</name>
    <name type="synonym">Neptunus trituberculatus</name>
    <dbReference type="NCBI Taxonomy" id="210409"/>
    <lineage>
        <taxon>Eukaryota</taxon>
        <taxon>Metazoa</taxon>
        <taxon>Ecdysozoa</taxon>
        <taxon>Arthropoda</taxon>
        <taxon>Crustacea</taxon>
        <taxon>Multicrustacea</taxon>
        <taxon>Malacostraca</taxon>
        <taxon>Eumalacostraca</taxon>
        <taxon>Eucarida</taxon>
        <taxon>Decapoda</taxon>
        <taxon>Pleocyemata</taxon>
        <taxon>Brachyura</taxon>
        <taxon>Eubrachyura</taxon>
        <taxon>Portunoidea</taxon>
        <taxon>Portunidae</taxon>
        <taxon>Portuninae</taxon>
        <taxon>Portunus</taxon>
    </lineage>
</organism>
<evidence type="ECO:0000313" key="3">
    <source>
        <dbReference type="Proteomes" id="UP000324222"/>
    </source>
</evidence>
<accession>A0A5B7H9N0</accession>
<protein>
    <submittedName>
        <fullName evidence="2">Uncharacterized protein</fullName>
    </submittedName>
</protein>
<sequence length="54" mass="5958">MSHTPAGRTPHGSLQDSWARLPPHETAARPRSHTMFTQALDLSHPRGDQRNSSA</sequence>
<reference evidence="2 3" key="1">
    <citation type="submission" date="2019-05" db="EMBL/GenBank/DDBJ databases">
        <title>Another draft genome of Portunus trituberculatus and its Hox gene families provides insights of decapod evolution.</title>
        <authorList>
            <person name="Jeong J.-H."/>
            <person name="Song I."/>
            <person name="Kim S."/>
            <person name="Choi T."/>
            <person name="Kim D."/>
            <person name="Ryu S."/>
            <person name="Kim W."/>
        </authorList>
    </citation>
    <scope>NUCLEOTIDE SEQUENCE [LARGE SCALE GENOMIC DNA]</scope>
    <source>
        <tissue evidence="2">Muscle</tissue>
    </source>
</reference>
<keyword evidence="3" id="KW-1185">Reference proteome</keyword>
<proteinExistence type="predicted"/>
<feature type="region of interest" description="Disordered" evidence="1">
    <location>
        <begin position="1"/>
        <end position="54"/>
    </location>
</feature>
<name>A0A5B7H9N0_PORTR</name>